<gene>
    <name evidence="1" type="primary">ga20912</name>
    <name evidence="1" type="ORF">PR202_ga20912</name>
</gene>
<dbReference type="EMBL" id="BQKI01000010">
    <property type="protein sequence ID" value="GJN03461.1"/>
    <property type="molecule type" value="Genomic_DNA"/>
</dbReference>
<comment type="caution">
    <text evidence="1">The sequence shown here is derived from an EMBL/GenBank/DDBJ whole genome shotgun (WGS) entry which is preliminary data.</text>
</comment>
<dbReference type="Proteomes" id="UP001054889">
    <property type="component" value="Unassembled WGS sequence"/>
</dbReference>
<proteinExistence type="predicted"/>
<reference evidence="1" key="1">
    <citation type="journal article" date="2018" name="DNA Res.">
        <title>Multiple hybrid de novo genome assembly of finger millet, an orphan allotetraploid crop.</title>
        <authorList>
            <person name="Hatakeyama M."/>
            <person name="Aluri S."/>
            <person name="Balachadran M.T."/>
            <person name="Sivarajan S.R."/>
            <person name="Patrignani A."/>
            <person name="Gruter S."/>
            <person name="Poveda L."/>
            <person name="Shimizu-Inatsugi R."/>
            <person name="Baeten J."/>
            <person name="Francoijs K.J."/>
            <person name="Nataraja K.N."/>
            <person name="Reddy Y.A.N."/>
            <person name="Phadnis S."/>
            <person name="Ravikumar R.L."/>
            <person name="Schlapbach R."/>
            <person name="Sreeman S.M."/>
            <person name="Shimizu K.K."/>
        </authorList>
    </citation>
    <scope>NUCLEOTIDE SEQUENCE</scope>
</reference>
<dbReference type="AlphaFoldDB" id="A0AAV5CZ62"/>
<sequence length="395" mass="43862">MYTTKPLSLFKSYPDAASEPLPEGQNSGFLVVDDAPDDGSCADEACCWGTCCRTRVRELPFPQNRVLTVEYTKRRGQHSRTYSEDVVFVPVPDQPLASNRYYVVIAKGKHRKGLIRTCFREGDEDATPCCCCMRVKDAKPRPFDPADVYQQMEVVPHRGQFTARAVAADGIPCFFYGEKYWLVYFASKPKTFEIGEVRGINASLRSATKLAGEALPAATATTTTMATVGKWYCPFFLVKEGDVAPHDQMNRSAFYEVTLELRWEPVHVLGDGRGPKLTGKKALIDGSVAARQEPDGNAQHGDAYVWSRAAATGQRVGLCTSVWERMRWEEYRVGWVDEVDDAEKVAAGGGDSVLWSGSCSRGWMAAWLWPLTLCISTKSRDTSCKTPTLLMQTAK</sequence>
<organism evidence="1 2">
    <name type="scientific">Eleusine coracana subsp. coracana</name>
    <dbReference type="NCBI Taxonomy" id="191504"/>
    <lineage>
        <taxon>Eukaryota</taxon>
        <taxon>Viridiplantae</taxon>
        <taxon>Streptophyta</taxon>
        <taxon>Embryophyta</taxon>
        <taxon>Tracheophyta</taxon>
        <taxon>Spermatophyta</taxon>
        <taxon>Magnoliopsida</taxon>
        <taxon>Liliopsida</taxon>
        <taxon>Poales</taxon>
        <taxon>Poaceae</taxon>
        <taxon>PACMAD clade</taxon>
        <taxon>Chloridoideae</taxon>
        <taxon>Cynodonteae</taxon>
        <taxon>Eleusininae</taxon>
        <taxon>Eleusine</taxon>
    </lineage>
</organism>
<reference evidence="1" key="2">
    <citation type="submission" date="2021-12" db="EMBL/GenBank/DDBJ databases">
        <title>Resequencing data analysis of finger millet.</title>
        <authorList>
            <person name="Hatakeyama M."/>
            <person name="Aluri S."/>
            <person name="Balachadran M.T."/>
            <person name="Sivarajan S.R."/>
            <person name="Poveda L."/>
            <person name="Shimizu-Inatsugi R."/>
            <person name="Schlapbach R."/>
            <person name="Sreeman S.M."/>
            <person name="Shimizu K.K."/>
        </authorList>
    </citation>
    <scope>NUCLEOTIDE SEQUENCE</scope>
</reference>
<dbReference type="Pfam" id="PF06880">
    <property type="entry name" value="DUF1262"/>
    <property type="match status" value="1"/>
</dbReference>
<keyword evidence="2" id="KW-1185">Reference proteome</keyword>
<protein>
    <submittedName>
        <fullName evidence="1">Uncharacterized protein</fullName>
    </submittedName>
</protein>
<evidence type="ECO:0000313" key="2">
    <source>
        <dbReference type="Proteomes" id="UP001054889"/>
    </source>
</evidence>
<evidence type="ECO:0000313" key="1">
    <source>
        <dbReference type="EMBL" id="GJN03461.1"/>
    </source>
</evidence>
<accession>A0AAV5CZ62</accession>
<dbReference type="InterPro" id="IPR010683">
    <property type="entry name" value="DUF1262"/>
</dbReference>
<dbReference type="PANTHER" id="PTHR31050:SF3">
    <property type="entry name" value="OS08G0412800 PROTEIN"/>
    <property type="match status" value="1"/>
</dbReference>
<dbReference type="PANTHER" id="PTHR31050">
    <property type="entry name" value="OS08G0413200 PROTEIN"/>
    <property type="match status" value="1"/>
</dbReference>
<name>A0AAV5CZ62_ELECO</name>